<dbReference type="Proteomes" id="UP000199236">
    <property type="component" value="Unassembled WGS sequence"/>
</dbReference>
<feature type="signal peptide" evidence="2">
    <location>
        <begin position="1"/>
        <end position="28"/>
    </location>
</feature>
<dbReference type="AlphaFoldDB" id="A0A1I5ILD8"/>
<evidence type="ECO:0000313" key="3">
    <source>
        <dbReference type="EMBL" id="SFO61418.1"/>
    </source>
</evidence>
<dbReference type="STRING" id="655353.SAMN04488056_10971"/>
<keyword evidence="4" id="KW-1185">Reference proteome</keyword>
<proteinExistence type="predicted"/>
<dbReference type="OrthoDB" id="8452496at2"/>
<evidence type="ECO:0000256" key="2">
    <source>
        <dbReference type="SAM" id="SignalP"/>
    </source>
</evidence>
<keyword evidence="2" id="KW-0732">Signal</keyword>
<reference evidence="3 4" key="1">
    <citation type="submission" date="2016-10" db="EMBL/GenBank/DDBJ databases">
        <authorList>
            <person name="de Groot N.N."/>
        </authorList>
    </citation>
    <scope>NUCLEOTIDE SEQUENCE [LARGE SCALE GENOMIC DNA]</scope>
    <source>
        <strain evidence="3 4">CGMCC 1.9157</strain>
    </source>
</reference>
<dbReference type="RefSeq" id="WP_139229295.1">
    <property type="nucleotide sequence ID" value="NZ_FOVR01000009.1"/>
</dbReference>
<evidence type="ECO:0000313" key="4">
    <source>
        <dbReference type="Proteomes" id="UP000199236"/>
    </source>
</evidence>
<dbReference type="EMBL" id="FOVR01000009">
    <property type="protein sequence ID" value="SFO61418.1"/>
    <property type="molecule type" value="Genomic_DNA"/>
</dbReference>
<protein>
    <recommendedName>
        <fullName evidence="5">Lipoprotein-attachment site-containing protein</fullName>
    </recommendedName>
</protein>
<accession>A0A1I5ILD8</accession>
<sequence>MAHGIFSKSVVKTAATGLIALGMVASLAACGVRGPLQAPSANTNAQSTIKDPVASEGAVDEQEPQATPTKTANDDFFLDPLL</sequence>
<gene>
    <name evidence="3" type="ORF">SAMN04488056_10971</name>
</gene>
<name>A0A1I5ILD8_9HYPH</name>
<organism evidence="3 4">
    <name type="scientific">Cohaesibacter marisflavi</name>
    <dbReference type="NCBI Taxonomy" id="655353"/>
    <lineage>
        <taxon>Bacteria</taxon>
        <taxon>Pseudomonadati</taxon>
        <taxon>Pseudomonadota</taxon>
        <taxon>Alphaproteobacteria</taxon>
        <taxon>Hyphomicrobiales</taxon>
        <taxon>Cohaesibacteraceae</taxon>
    </lineage>
</organism>
<feature type="compositionally biased region" description="Polar residues" evidence="1">
    <location>
        <begin position="39"/>
        <end position="49"/>
    </location>
</feature>
<evidence type="ECO:0000256" key="1">
    <source>
        <dbReference type="SAM" id="MobiDB-lite"/>
    </source>
</evidence>
<feature type="region of interest" description="Disordered" evidence="1">
    <location>
        <begin position="36"/>
        <end position="82"/>
    </location>
</feature>
<evidence type="ECO:0008006" key="5">
    <source>
        <dbReference type="Google" id="ProtNLM"/>
    </source>
</evidence>
<feature type="chain" id="PRO_5011459287" description="Lipoprotein-attachment site-containing protein" evidence="2">
    <location>
        <begin position="29"/>
        <end position="82"/>
    </location>
</feature>